<dbReference type="Proteomes" id="UP001057402">
    <property type="component" value="Chromosome 7"/>
</dbReference>
<gene>
    <name evidence="1" type="ORF">MLD38_023847</name>
</gene>
<accession>A0ACB9NT53</accession>
<protein>
    <submittedName>
        <fullName evidence="1">Uncharacterized protein</fullName>
    </submittedName>
</protein>
<keyword evidence="2" id="KW-1185">Reference proteome</keyword>
<evidence type="ECO:0000313" key="1">
    <source>
        <dbReference type="EMBL" id="KAI4338837.1"/>
    </source>
</evidence>
<name>A0ACB9NT53_9MYRT</name>
<sequence>MARQTYAAILALVAAFLCVLRSSGQSTPTCVVQLVPCYQFLKSTSKVPDSCCNPMRDVVANQRDCLCKLYQTPGLLQTYNINITQVFGLTKACSVAASTDFCAASVAQSPSSAPAAVPGKDQNGVASSIGKATWVGLIGFHFNF</sequence>
<organism evidence="1 2">
    <name type="scientific">Melastoma candidum</name>
    <dbReference type="NCBI Taxonomy" id="119954"/>
    <lineage>
        <taxon>Eukaryota</taxon>
        <taxon>Viridiplantae</taxon>
        <taxon>Streptophyta</taxon>
        <taxon>Embryophyta</taxon>
        <taxon>Tracheophyta</taxon>
        <taxon>Spermatophyta</taxon>
        <taxon>Magnoliopsida</taxon>
        <taxon>eudicotyledons</taxon>
        <taxon>Gunneridae</taxon>
        <taxon>Pentapetalae</taxon>
        <taxon>rosids</taxon>
        <taxon>malvids</taxon>
        <taxon>Myrtales</taxon>
        <taxon>Melastomataceae</taxon>
        <taxon>Melastomatoideae</taxon>
        <taxon>Melastomateae</taxon>
        <taxon>Melastoma</taxon>
    </lineage>
</organism>
<dbReference type="EMBL" id="CM042886">
    <property type="protein sequence ID" value="KAI4338837.1"/>
    <property type="molecule type" value="Genomic_DNA"/>
</dbReference>
<proteinExistence type="predicted"/>
<comment type="caution">
    <text evidence="1">The sequence shown here is derived from an EMBL/GenBank/DDBJ whole genome shotgun (WGS) entry which is preliminary data.</text>
</comment>
<reference evidence="2" key="1">
    <citation type="journal article" date="2023" name="Front. Plant Sci.">
        <title>Chromosomal-level genome assembly of Melastoma candidum provides insights into trichome evolution.</title>
        <authorList>
            <person name="Zhong Y."/>
            <person name="Wu W."/>
            <person name="Sun C."/>
            <person name="Zou P."/>
            <person name="Liu Y."/>
            <person name="Dai S."/>
            <person name="Zhou R."/>
        </authorList>
    </citation>
    <scope>NUCLEOTIDE SEQUENCE [LARGE SCALE GENOMIC DNA]</scope>
</reference>
<evidence type="ECO:0000313" key="2">
    <source>
        <dbReference type="Proteomes" id="UP001057402"/>
    </source>
</evidence>